<name>A0A6A6XWZ1_9PLEO</name>
<feature type="region of interest" description="Disordered" evidence="1">
    <location>
        <begin position="69"/>
        <end position="174"/>
    </location>
</feature>
<reference evidence="2" key="1">
    <citation type="journal article" date="2020" name="Stud. Mycol.">
        <title>101 Dothideomycetes genomes: a test case for predicting lifestyles and emergence of pathogens.</title>
        <authorList>
            <person name="Haridas S."/>
            <person name="Albert R."/>
            <person name="Binder M."/>
            <person name="Bloem J."/>
            <person name="Labutti K."/>
            <person name="Salamov A."/>
            <person name="Andreopoulos B."/>
            <person name="Baker S."/>
            <person name="Barry K."/>
            <person name="Bills G."/>
            <person name="Bluhm B."/>
            <person name="Cannon C."/>
            <person name="Castanera R."/>
            <person name="Culley D."/>
            <person name="Daum C."/>
            <person name="Ezra D."/>
            <person name="Gonzalez J."/>
            <person name="Henrissat B."/>
            <person name="Kuo A."/>
            <person name="Liang C."/>
            <person name="Lipzen A."/>
            <person name="Lutzoni F."/>
            <person name="Magnuson J."/>
            <person name="Mondo S."/>
            <person name="Nolan M."/>
            <person name="Ohm R."/>
            <person name="Pangilinan J."/>
            <person name="Park H.-J."/>
            <person name="Ramirez L."/>
            <person name="Alfaro M."/>
            <person name="Sun H."/>
            <person name="Tritt A."/>
            <person name="Yoshinaga Y."/>
            <person name="Zwiers L.-H."/>
            <person name="Turgeon B."/>
            <person name="Goodwin S."/>
            <person name="Spatafora J."/>
            <person name="Crous P."/>
            <person name="Grigoriev I."/>
        </authorList>
    </citation>
    <scope>NUCLEOTIDE SEQUENCE</scope>
    <source>
        <strain evidence="2">CBS 109.77</strain>
    </source>
</reference>
<feature type="compositionally biased region" description="Basic and acidic residues" evidence="1">
    <location>
        <begin position="84"/>
        <end position="101"/>
    </location>
</feature>
<evidence type="ECO:0000313" key="3">
    <source>
        <dbReference type="Proteomes" id="UP000799757"/>
    </source>
</evidence>
<sequence>MSIILECSMAVTASSGQESDSLVLGLPRDGTHNLGQTECHGTSNFRTNTQSLDMTKGYDASDVKSNLNVGTQTVNTKRRRSRPKSLDIDRANSLKEHRTEVEVSLANEPSDQNLSASAKIPRENSPPYPPRVVKIFRQSATSSRLPSSENHGRHKPSEHPKRPGVLSAGPSGYVRTPVSARPAGYEAFRDHGIRPKKERPVLFSLSIVSLLCNTEHTIGTKSRKLVIKNKLPVPPEQTPKIGAGGGSVKMILEKKFRSLKKFFRKKM</sequence>
<proteinExistence type="predicted"/>
<protein>
    <submittedName>
        <fullName evidence="2">Uncharacterized protein</fullName>
    </submittedName>
</protein>
<organism evidence="2 3">
    <name type="scientific">Melanomma pulvis-pyrius CBS 109.77</name>
    <dbReference type="NCBI Taxonomy" id="1314802"/>
    <lineage>
        <taxon>Eukaryota</taxon>
        <taxon>Fungi</taxon>
        <taxon>Dikarya</taxon>
        <taxon>Ascomycota</taxon>
        <taxon>Pezizomycotina</taxon>
        <taxon>Dothideomycetes</taxon>
        <taxon>Pleosporomycetidae</taxon>
        <taxon>Pleosporales</taxon>
        <taxon>Melanommataceae</taxon>
        <taxon>Melanomma</taxon>
    </lineage>
</organism>
<dbReference type="AlphaFoldDB" id="A0A6A6XWZ1"/>
<dbReference type="Proteomes" id="UP000799757">
    <property type="component" value="Unassembled WGS sequence"/>
</dbReference>
<evidence type="ECO:0000313" key="2">
    <source>
        <dbReference type="EMBL" id="KAF2800515.1"/>
    </source>
</evidence>
<evidence type="ECO:0000256" key="1">
    <source>
        <dbReference type="SAM" id="MobiDB-lite"/>
    </source>
</evidence>
<keyword evidence="3" id="KW-1185">Reference proteome</keyword>
<gene>
    <name evidence="2" type="ORF">K505DRAFT_331618</name>
</gene>
<dbReference type="EMBL" id="MU001746">
    <property type="protein sequence ID" value="KAF2800515.1"/>
    <property type="molecule type" value="Genomic_DNA"/>
</dbReference>
<accession>A0A6A6XWZ1</accession>
<feature type="compositionally biased region" description="Polar residues" evidence="1">
    <location>
        <begin position="138"/>
        <end position="149"/>
    </location>
</feature>
<feature type="compositionally biased region" description="Polar residues" evidence="1">
    <location>
        <begin position="107"/>
        <end position="116"/>
    </location>
</feature>